<protein>
    <submittedName>
        <fullName evidence="4">Uncharacterized protein</fullName>
    </submittedName>
</protein>
<keyword evidence="1" id="KW-0677">Repeat</keyword>
<evidence type="ECO:0000313" key="4">
    <source>
        <dbReference type="EMBL" id="RSL45896.1"/>
    </source>
</evidence>
<dbReference type="EMBL" id="NKCI01000251">
    <property type="protein sequence ID" value="RSL45896.1"/>
    <property type="molecule type" value="Genomic_DNA"/>
</dbReference>
<evidence type="ECO:0000256" key="3">
    <source>
        <dbReference type="SAM" id="MobiDB-lite"/>
    </source>
</evidence>
<dbReference type="InterPro" id="IPR036770">
    <property type="entry name" value="Ankyrin_rpt-contain_sf"/>
</dbReference>
<comment type="caution">
    <text evidence="4">The sequence shown here is derived from an EMBL/GenBank/DDBJ whole genome shotgun (WGS) entry which is preliminary data.</text>
</comment>
<dbReference type="Gene3D" id="1.25.40.20">
    <property type="entry name" value="Ankyrin repeat-containing domain"/>
    <property type="match status" value="2"/>
</dbReference>
<evidence type="ECO:0000256" key="2">
    <source>
        <dbReference type="ARBA" id="ARBA00023043"/>
    </source>
</evidence>
<organism evidence="4 5">
    <name type="scientific">Fusarium duplospermum</name>
    <dbReference type="NCBI Taxonomy" id="1325734"/>
    <lineage>
        <taxon>Eukaryota</taxon>
        <taxon>Fungi</taxon>
        <taxon>Dikarya</taxon>
        <taxon>Ascomycota</taxon>
        <taxon>Pezizomycotina</taxon>
        <taxon>Sordariomycetes</taxon>
        <taxon>Hypocreomycetidae</taxon>
        <taxon>Hypocreales</taxon>
        <taxon>Nectriaceae</taxon>
        <taxon>Fusarium</taxon>
        <taxon>Fusarium solani species complex</taxon>
    </lineage>
</organism>
<reference evidence="4 5" key="1">
    <citation type="submission" date="2017-06" db="EMBL/GenBank/DDBJ databases">
        <title>Comparative genomic analysis of Ambrosia Fusariam Clade fungi.</title>
        <authorList>
            <person name="Stajich J.E."/>
            <person name="Carrillo J."/>
            <person name="Kijimoto T."/>
            <person name="Eskalen A."/>
            <person name="O'Donnell K."/>
            <person name="Kasson M."/>
        </authorList>
    </citation>
    <scope>NUCLEOTIDE SEQUENCE [LARGE SCALE GENOMIC DNA]</scope>
    <source>
        <strain evidence="4 5">NRRL62584</strain>
    </source>
</reference>
<dbReference type="Proteomes" id="UP000288168">
    <property type="component" value="Unassembled WGS sequence"/>
</dbReference>
<accession>A0A428NYK7</accession>
<dbReference type="SUPFAM" id="SSF48403">
    <property type="entry name" value="Ankyrin repeat"/>
    <property type="match status" value="1"/>
</dbReference>
<keyword evidence="5" id="KW-1185">Reference proteome</keyword>
<dbReference type="InterPro" id="IPR050745">
    <property type="entry name" value="Multifunctional_regulatory"/>
</dbReference>
<sequence length="466" mass="51476">MSSKPDTIQYSLLQNIGSQFCRFLLDQGAETQVNVHSFRYNGIFKAETPLHVAIVAIPKIPDPWDEPLERTYDRISWLLEAGADVHIPDSSGMSCLDLAFSIADKRLKSIIIPRADIDVIGNILVSQAGGKPLLRQWLEHGPESTLANINLLVEAGANPKARNSLGQNCLHLVLESAAADSQLQSKELRRVLVQLIKNGADVDATNHDGNSVTDLAFHHLDPQSTLGTYPADLWACSLAACGYNVFVDFQNGQPRLPRFDSRYTSKDFETLWDGVKDRSYIFTTILHSPKETLNDSFSAVAQVFQPGDLASLLKTEPGLFEGMERYQWALDLQQAEVSSETIQKILREDGSPHQGPLLCTTPGDLRKNPKAQDMVHRRLNPEFHHASCCHHEILQERSSDPEVFSDRFGQPSQSSMIRFMEPLAQKLFGTVFTSVSDAPPCIYFSDESTSDPDTGSAGTGGAIPES</sequence>
<dbReference type="PANTHER" id="PTHR24189:SF50">
    <property type="entry name" value="ANKYRIN REPEAT AND SOCS BOX PROTEIN 2"/>
    <property type="match status" value="1"/>
</dbReference>
<dbReference type="AlphaFoldDB" id="A0A428NYK7"/>
<dbReference type="STRING" id="1325734.A0A428NYK7"/>
<keyword evidence="2" id="KW-0040">ANK repeat</keyword>
<feature type="region of interest" description="Disordered" evidence="3">
    <location>
        <begin position="445"/>
        <end position="466"/>
    </location>
</feature>
<evidence type="ECO:0000313" key="5">
    <source>
        <dbReference type="Proteomes" id="UP000288168"/>
    </source>
</evidence>
<feature type="compositionally biased region" description="Gly residues" evidence="3">
    <location>
        <begin position="457"/>
        <end position="466"/>
    </location>
</feature>
<dbReference type="OrthoDB" id="341259at2759"/>
<proteinExistence type="predicted"/>
<dbReference type="PANTHER" id="PTHR24189">
    <property type="entry name" value="MYOTROPHIN"/>
    <property type="match status" value="1"/>
</dbReference>
<evidence type="ECO:0000256" key="1">
    <source>
        <dbReference type="ARBA" id="ARBA00022737"/>
    </source>
</evidence>
<name>A0A428NYK7_9HYPO</name>
<gene>
    <name evidence="4" type="ORF">CEP54_014092</name>
</gene>